<comment type="caution">
    <text evidence="12">The sequence shown here is derived from an EMBL/GenBank/DDBJ whole genome shotgun (WGS) entry which is preliminary data.</text>
</comment>
<keyword evidence="6" id="KW-0813">Transport</keyword>
<keyword evidence="13" id="KW-1185">Reference proteome</keyword>
<evidence type="ECO:0000259" key="11">
    <source>
        <dbReference type="Pfam" id="PF08574"/>
    </source>
</evidence>
<proteinExistence type="inferred from homology"/>
<feature type="region of interest" description="Disordered" evidence="10">
    <location>
        <begin position="286"/>
        <end position="308"/>
    </location>
</feature>
<comment type="similarity">
    <text evidence="4">Belongs to the IWR1/SLC7A6OS family.</text>
</comment>
<comment type="function">
    <text evidence="1">Directs RNA polymerase II nuclear import.</text>
</comment>
<evidence type="ECO:0000256" key="2">
    <source>
        <dbReference type="ARBA" id="ARBA00004123"/>
    </source>
</evidence>
<accession>A0A5N5T836</accession>
<dbReference type="InterPro" id="IPR013883">
    <property type="entry name" value="TF_Iwr1_dom"/>
</dbReference>
<evidence type="ECO:0000256" key="7">
    <source>
        <dbReference type="ARBA" id="ARBA00022490"/>
    </source>
</evidence>
<feature type="compositionally biased region" description="Acidic residues" evidence="10">
    <location>
        <begin position="287"/>
        <end position="308"/>
    </location>
</feature>
<dbReference type="EMBL" id="SEYY01008316">
    <property type="protein sequence ID" value="KAB7502208.1"/>
    <property type="molecule type" value="Genomic_DNA"/>
</dbReference>
<dbReference type="GO" id="GO:0005737">
    <property type="term" value="C:cytoplasm"/>
    <property type="evidence" value="ECO:0007669"/>
    <property type="project" value="UniProtKB-SubCell"/>
</dbReference>
<evidence type="ECO:0000256" key="10">
    <source>
        <dbReference type="SAM" id="MobiDB-lite"/>
    </source>
</evidence>
<name>A0A5N5T836_9CRUS</name>
<dbReference type="Proteomes" id="UP000326759">
    <property type="component" value="Unassembled WGS sequence"/>
</dbReference>
<feature type="domain" description="Transcription factor Iwr1" evidence="11">
    <location>
        <begin position="231"/>
        <end position="262"/>
    </location>
</feature>
<comment type="subcellular location">
    <subcellularLocation>
        <location evidence="3">Cytoplasm</location>
    </subcellularLocation>
    <subcellularLocation>
        <location evidence="2">Nucleus</location>
    </subcellularLocation>
</comment>
<evidence type="ECO:0000256" key="8">
    <source>
        <dbReference type="ARBA" id="ARBA00022927"/>
    </source>
</evidence>
<evidence type="ECO:0000256" key="3">
    <source>
        <dbReference type="ARBA" id="ARBA00004496"/>
    </source>
</evidence>
<evidence type="ECO:0000256" key="6">
    <source>
        <dbReference type="ARBA" id="ARBA00022448"/>
    </source>
</evidence>
<feature type="non-terminal residue" evidence="12">
    <location>
        <position position="1"/>
    </location>
</feature>
<dbReference type="GO" id="GO:0032502">
    <property type="term" value="P:developmental process"/>
    <property type="evidence" value="ECO:0007669"/>
    <property type="project" value="TreeGrafter"/>
</dbReference>
<evidence type="ECO:0000313" key="13">
    <source>
        <dbReference type="Proteomes" id="UP000326759"/>
    </source>
</evidence>
<dbReference type="InterPro" id="IPR040218">
    <property type="entry name" value="SLC7A6OS"/>
</dbReference>
<evidence type="ECO:0000256" key="4">
    <source>
        <dbReference type="ARBA" id="ARBA00010218"/>
    </source>
</evidence>
<dbReference type="GO" id="GO:0015031">
    <property type="term" value="P:protein transport"/>
    <property type="evidence" value="ECO:0007669"/>
    <property type="project" value="UniProtKB-KW"/>
</dbReference>
<keyword evidence="9" id="KW-0539">Nucleus</keyword>
<feature type="region of interest" description="Disordered" evidence="10">
    <location>
        <begin position="231"/>
        <end position="266"/>
    </location>
</feature>
<dbReference type="PANTHER" id="PTHR31196:SF2">
    <property type="entry name" value="RNA POLYMERASE II NUCLEAR LOCALIZATION PROTEIN SLC7A6OS-RELATED"/>
    <property type="match status" value="1"/>
</dbReference>
<dbReference type="GO" id="GO:0005634">
    <property type="term" value="C:nucleus"/>
    <property type="evidence" value="ECO:0007669"/>
    <property type="project" value="UniProtKB-SubCell"/>
</dbReference>
<organism evidence="12 13">
    <name type="scientific">Armadillidium nasatum</name>
    <dbReference type="NCBI Taxonomy" id="96803"/>
    <lineage>
        <taxon>Eukaryota</taxon>
        <taxon>Metazoa</taxon>
        <taxon>Ecdysozoa</taxon>
        <taxon>Arthropoda</taxon>
        <taxon>Crustacea</taxon>
        <taxon>Multicrustacea</taxon>
        <taxon>Malacostraca</taxon>
        <taxon>Eumalacostraca</taxon>
        <taxon>Peracarida</taxon>
        <taxon>Isopoda</taxon>
        <taxon>Oniscidea</taxon>
        <taxon>Crinocheta</taxon>
        <taxon>Armadillidiidae</taxon>
        <taxon>Armadillidium</taxon>
    </lineage>
</organism>
<evidence type="ECO:0000313" key="12">
    <source>
        <dbReference type="EMBL" id="KAB7502208.1"/>
    </source>
</evidence>
<feature type="compositionally biased region" description="Acidic residues" evidence="10">
    <location>
        <begin position="240"/>
        <end position="250"/>
    </location>
</feature>
<keyword evidence="8" id="KW-0653">Protein transport</keyword>
<gene>
    <name evidence="12" type="ORF">Anas_10562</name>
</gene>
<dbReference type="PANTHER" id="PTHR31196">
    <property type="entry name" value="RNA POLYMERASE II NUCLEAR LOCALIZATION PROTEIN SLC7A6OS-RELATED"/>
    <property type="match status" value="1"/>
</dbReference>
<dbReference type="Pfam" id="PF08574">
    <property type="entry name" value="Iwr1"/>
    <property type="match status" value="1"/>
</dbReference>
<reference evidence="12 13" key="1">
    <citation type="journal article" date="2019" name="PLoS Biol.">
        <title>Sex chromosomes control vertical transmission of feminizing Wolbachia symbionts in an isopod.</title>
        <authorList>
            <person name="Becking T."/>
            <person name="Chebbi M.A."/>
            <person name="Giraud I."/>
            <person name="Moumen B."/>
            <person name="Laverre T."/>
            <person name="Caubet Y."/>
            <person name="Peccoud J."/>
            <person name="Gilbert C."/>
            <person name="Cordaux R."/>
        </authorList>
    </citation>
    <scope>NUCLEOTIDE SEQUENCE [LARGE SCALE GENOMIC DNA]</scope>
    <source>
        <strain evidence="12">ANa2</strain>
        <tissue evidence="12">Whole body excluding digestive tract and cuticle</tissue>
    </source>
</reference>
<dbReference type="AlphaFoldDB" id="A0A5N5T836"/>
<evidence type="ECO:0000256" key="5">
    <source>
        <dbReference type="ARBA" id="ARBA00017036"/>
    </source>
</evidence>
<dbReference type="OrthoDB" id="6255506at2759"/>
<evidence type="ECO:0000256" key="1">
    <source>
        <dbReference type="ARBA" id="ARBA00003202"/>
    </source>
</evidence>
<keyword evidence="7" id="KW-0963">Cytoplasm</keyword>
<sequence length="339" mass="39609">IYIYIYIYIYIFIYKQLMMASLPTPTIVRIKRHLGSESSETIIVSSKRIKIDTNDTTPDPVPEICTTILKKLTTLKQGDSFEVETKKALQNEPKHSWELKDSYKKGYQSHSKNLIQKKSKSDVAAIRFKLVCSKRNLQENESDPLGFNIFDALKEKEESPLLSLPSTSTNVRTFKLKILAILMLYLVMVYQWKVKKLNLYMILYYTSLPLELSSWINNICEIQRYNQLDYRDPSSKHDDEYEDDNDDENSESNWRNDYPDEEDTKFYDDEDDFLCDDLMKKANLENTSEDSSFDADNYDDSGDFDEDGNLVTFEKKTESVFDKYKKGKLKLSSDESDSD</sequence>
<protein>
    <recommendedName>
        <fullName evidence="5">Probable RNA polymerase II nuclear localization protein SLC7A6OS</fullName>
    </recommendedName>
</protein>
<evidence type="ECO:0000256" key="9">
    <source>
        <dbReference type="ARBA" id="ARBA00023242"/>
    </source>
</evidence>